<dbReference type="OrthoDB" id="1467772at2"/>
<feature type="transmembrane region" description="Helical" evidence="5">
    <location>
        <begin position="204"/>
        <end position="228"/>
    </location>
</feature>
<feature type="transmembrane region" description="Helical" evidence="5">
    <location>
        <begin position="108"/>
        <end position="125"/>
    </location>
</feature>
<dbReference type="GO" id="GO:0016020">
    <property type="term" value="C:membrane"/>
    <property type="evidence" value="ECO:0007669"/>
    <property type="project" value="UniProtKB-SubCell"/>
</dbReference>
<name>A0A4V2UUB5_9SPHI</name>
<evidence type="ECO:0000256" key="4">
    <source>
        <dbReference type="ARBA" id="ARBA00023136"/>
    </source>
</evidence>
<evidence type="ECO:0000256" key="5">
    <source>
        <dbReference type="SAM" id="Phobius"/>
    </source>
</evidence>
<feature type="transmembrane region" description="Helical" evidence="5">
    <location>
        <begin position="260"/>
        <end position="284"/>
    </location>
</feature>
<evidence type="ECO:0000256" key="2">
    <source>
        <dbReference type="ARBA" id="ARBA00022692"/>
    </source>
</evidence>
<evidence type="ECO:0000313" key="7">
    <source>
        <dbReference type="Proteomes" id="UP000295807"/>
    </source>
</evidence>
<reference evidence="6 7" key="1">
    <citation type="submission" date="2019-03" db="EMBL/GenBank/DDBJ databases">
        <title>Genomic Encyclopedia of Type Strains, Phase IV (KMG-IV): sequencing the most valuable type-strain genomes for metagenomic binning, comparative biology and taxonomic classification.</title>
        <authorList>
            <person name="Goeker M."/>
        </authorList>
    </citation>
    <scope>NUCLEOTIDE SEQUENCE [LARGE SCALE GENOMIC DNA]</scope>
    <source>
        <strain evidence="6 7">DSM 21100</strain>
    </source>
</reference>
<feature type="transmembrane region" description="Helical" evidence="5">
    <location>
        <begin position="137"/>
        <end position="155"/>
    </location>
</feature>
<dbReference type="GO" id="GO:0016765">
    <property type="term" value="F:transferase activity, transferring alkyl or aryl (other than methyl) groups"/>
    <property type="evidence" value="ECO:0007669"/>
    <property type="project" value="InterPro"/>
</dbReference>
<dbReference type="Gene3D" id="1.20.120.1780">
    <property type="entry name" value="UbiA prenyltransferase"/>
    <property type="match status" value="1"/>
</dbReference>
<sequence length="287" mass="31747">MSKLISRWFDFLVFSNTFIAICAVGQGWLTYMLLGAGPDPEVLVLLYFATAFVYNAQAVLDKIPKGGTSVYYRIDWLIRHRRLIRTLSFIAVGGILACALFLKAATWLALGVTGLLAIFYSFPLFKTGGLRQVPGLKLFLIAGVWASACVLIPYFESGIQLETGKLVMLWLKRFLFIAAITLPFDIKDIATDRSTGLITLATRLGAKGASLLAIIFLAVYVALLYYFHQPGQPASFYSLLFSALLAAMLILYGSKQRKDFFYLFIFDGILLLQPAIVVATRLIVPGV</sequence>
<feature type="transmembrane region" description="Helical" evidence="5">
    <location>
        <begin position="43"/>
        <end position="63"/>
    </location>
</feature>
<keyword evidence="7" id="KW-1185">Reference proteome</keyword>
<evidence type="ECO:0000256" key="3">
    <source>
        <dbReference type="ARBA" id="ARBA00022989"/>
    </source>
</evidence>
<comment type="subcellular location">
    <subcellularLocation>
        <location evidence="1">Membrane</location>
        <topology evidence="1">Multi-pass membrane protein</topology>
    </subcellularLocation>
</comment>
<dbReference type="AlphaFoldDB" id="A0A4V2UUB5"/>
<feature type="transmembrane region" description="Helical" evidence="5">
    <location>
        <begin position="12"/>
        <end position="31"/>
    </location>
</feature>
<comment type="caution">
    <text evidence="6">The sequence shown here is derived from an EMBL/GenBank/DDBJ whole genome shotgun (WGS) entry which is preliminary data.</text>
</comment>
<dbReference type="EMBL" id="SMAD01000001">
    <property type="protein sequence ID" value="TCS90033.1"/>
    <property type="molecule type" value="Genomic_DNA"/>
</dbReference>
<feature type="transmembrane region" description="Helical" evidence="5">
    <location>
        <begin position="83"/>
        <end position="102"/>
    </location>
</feature>
<evidence type="ECO:0000256" key="1">
    <source>
        <dbReference type="ARBA" id="ARBA00004141"/>
    </source>
</evidence>
<evidence type="ECO:0000313" key="6">
    <source>
        <dbReference type="EMBL" id="TCS90033.1"/>
    </source>
</evidence>
<keyword evidence="3 5" id="KW-1133">Transmembrane helix</keyword>
<gene>
    <name evidence="6" type="ORF">EDD80_101231</name>
</gene>
<dbReference type="Pfam" id="PF01040">
    <property type="entry name" value="UbiA"/>
    <property type="match status" value="1"/>
</dbReference>
<keyword evidence="2 5" id="KW-0812">Transmembrane</keyword>
<dbReference type="InterPro" id="IPR000537">
    <property type="entry name" value="UbiA_prenyltransferase"/>
</dbReference>
<dbReference type="RefSeq" id="WP_132127501.1">
    <property type="nucleotide sequence ID" value="NZ_CP042432.1"/>
</dbReference>
<feature type="transmembrane region" description="Helical" evidence="5">
    <location>
        <begin position="167"/>
        <end position="184"/>
    </location>
</feature>
<keyword evidence="6" id="KW-0808">Transferase</keyword>
<dbReference type="Proteomes" id="UP000295807">
    <property type="component" value="Unassembled WGS sequence"/>
</dbReference>
<feature type="transmembrane region" description="Helical" evidence="5">
    <location>
        <begin position="234"/>
        <end position="253"/>
    </location>
</feature>
<keyword evidence="4 5" id="KW-0472">Membrane</keyword>
<protein>
    <submittedName>
        <fullName evidence="6">UbiA prenyltransferase family protein</fullName>
    </submittedName>
</protein>
<organism evidence="6 7">
    <name type="scientific">Anseongella ginsenosidimutans</name>
    <dbReference type="NCBI Taxonomy" id="496056"/>
    <lineage>
        <taxon>Bacteria</taxon>
        <taxon>Pseudomonadati</taxon>
        <taxon>Bacteroidota</taxon>
        <taxon>Sphingobacteriia</taxon>
        <taxon>Sphingobacteriales</taxon>
        <taxon>Sphingobacteriaceae</taxon>
        <taxon>Anseongella</taxon>
    </lineage>
</organism>
<proteinExistence type="predicted"/>
<accession>A0A4V2UUB5</accession>